<comment type="caution">
    <text evidence="7">The sequence shown here is derived from an EMBL/GenBank/DDBJ whole genome shotgun (WGS) entry which is preliminary data.</text>
</comment>
<keyword evidence="3 5" id="KW-0863">Zinc-finger</keyword>
<dbReference type="Proteomes" id="UP001519460">
    <property type="component" value="Unassembled WGS sequence"/>
</dbReference>
<evidence type="ECO:0000256" key="5">
    <source>
        <dbReference type="PROSITE-ProRule" id="PRU00042"/>
    </source>
</evidence>
<evidence type="ECO:0000313" key="8">
    <source>
        <dbReference type="Proteomes" id="UP001519460"/>
    </source>
</evidence>
<dbReference type="PROSITE" id="PS50157">
    <property type="entry name" value="ZINC_FINGER_C2H2_2"/>
    <property type="match status" value="6"/>
</dbReference>
<evidence type="ECO:0000256" key="4">
    <source>
        <dbReference type="ARBA" id="ARBA00022833"/>
    </source>
</evidence>
<keyword evidence="4" id="KW-0862">Zinc</keyword>
<dbReference type="PROSITE" id="PS00028">
    <property type="entry name" value="ZINC_FINGER_C2H2_1"/>
    <property type="match status" value="5"/>
</dbReference>
<feature type="domain" description="C2H2-type" evidence="6">
    <location>
        <begin position="797"/>
        <end position="821"/>
    </location>
</feature>
<gene>
    <name evidence="7" type="ORF">BaRGS_00027499</name>
</gene>
<keyword evidence="1" id="KW-0479">Metal-binding</keyword>
<proteinExistence type="predicted"/>
<feature type="domain" description="C2H2-type" evidence="6">
    <location>
        <begin position="472"/>
        <end position="491"/>
    </location>
</feature>
<evidence type="ECO:0000256" key="2">
    <source>
        <dbReference type="ARBA" id="ARBA00022737"/>
    </source>
</evidence>
<dbReference type="SUPFAM" id="SSF57667">
    <property type="entry name" value="beta-beta-alpha zinc fingers"/>
    <property type="match status" value="6"/>
</dbReference>
<feature type="domain" description="C2H2-type" evidence="6">
    <location>
        <begin position="354"/>
        <end position="373"/>
    </location>
</feature>
<dbReference type="InterPro" id="IPR036236">
    <property type="entry name" value="Znf_C2H2_sf"/>
</dbReference>
<dbReference type="PANTHER" id="PTHR24409:SF295">
    <property type="entry name" value="AZ2-RELATED"/>
    <property type="match status" value="1"/>
</dbReference>
<sequence>MLYLSVAIVKMQVGLEGVLGHVGEHGPAARLEQNFLLGDGGRRQGRFDPCPSDYGSQQDVGNLAIGPRSDGGGGFVCPKCGTSYAQNCSLWRHRQRCEGLLDFSCKFCDRKFYRKDKYREHLLNRHQYVDKTLGAPGKARLPFPNQTGPGKVDKIHACPRCRQVFSQSGSLWRHRRHCEGMPYEFCCKFCQQKFHRRDKLRTHQKTDSLVIKVEVPSPASEDEGNRSYQDEAFGSFTMVNVTSGNALLMPASSSAAETLSQVSFSIGHQQSLAPHPGSAIVKVEMDSPVDTIDEFCVIEKTHLQLFDTPLLPNQNVTSDRTRLMSLLPEHSTAVALGAEHDEASATESSSYKPYSCPKCGKVYAHRGSLWRHQCKCEGRIICCIFCEKIFYRKDGYREHLLAKHNFVDEVLGAPRFAALLHQHTSRSFVGHIASGSSQAIPASFNYLTEGMHPDIPTYKELSRAQQESDKQFICQKCGRVYAHQGSLWRHQCKCEGRYMKCSFCDQLFYRKDLLRQHLLNKHQYVDEVLGTIFSREEPGRKAFTPSQWEPNAGLSAESSQLIASSPNVTFDLCHNLNVQQPSSETTWATQLPVFFPAETYVRPGLDSRQRATKSSKRYPCQKCGATFAQSGTLGRHRRKCEGRFELSCLFCDMKFYRKDMHREHMLSKHQAVRSRRVAHGSGTTLLSSETFVKTEVDQPYSHDATGLLTGGLRLPDLSDESIHMHLGAERTLLQSHSHSRDAAPIQGFYLQPSSLSAYGEGADLSATAYQCPKCQVVITHPRSVNRHRMLCDGVYKLACRICGKKFHRKDKYKKHMKQHSQ</sequence>
<dbReference type="GO" id="GO:0008270">
    <property type="term" value="F:zinc ion binding"/>
    <property type="evidence" value="ECO:0007669"/>
    <property type="project" value="UniProtKB-KW"/>
</dbReference>
<reference evidence="7 8" key="1">
    <citation type="journal article" date="2023" name="Sci. Data">
        <title>Genome assembly of the Korean intertidal mud-creeper Batillaria attramentaria.</title>
        <authorList>
            <person name="Patra A.K."/>
            <person name="Ho P.T."/>
            <person name="Jun S."/>
            <person name="Lee S.J."/>
            <person name="Kim Y."/>
            <person name="Won Y.J."/>
        </authorList>
    </citation>
    <scope>NUCLEOTIDE SEQUENCE [LARGE SCALE GENOMIC DNA]</scope>
    <source>
        <strain evidence="7">Wonlab-2016</strain>
    </source>
</reference>
<evidence type="ECO:0000259" key="6">
    <source>
        <dbReference type="PROSITE" id="PS50157"/>
    </source>
</evidence>
<dbReference type="Pfam" id="PF00096">
    <property type="entry name" value="zf-C2H2"/>
    <property type="match status" value="5"/>
</dbReference>
<evidence type="ECO:0000256" key="1">
    <source>
        <dbReference type="ARBA" id="ARBA00022723"/>
    </source>
</evidence>
<name>A0ABD0K229_9CAEN</name>
<protein>
    <recommendedName>
        <fullName evidence="6">C2H2-type domain-containing protein</fullName>
    </recommendedName>
</protein>
<organism evidence="7 8">
    <name type="scientific">Batillaria attramentaria</name>
    <dbReference type="NCBI Taxonomy" id="370345"/>
    <lineage>
        <taxon>Eukaryota</taxon>
        <taxon>Metazoa</taxon>
        <taxon>Spiralia</taxon>
        <taxon>Lophotrochozoa</taxon>
        <taxon>Mollusca</taxon>
        <taxon>Gastropoda</taxon>
        <taxon>Caenogastropoda</taxon>
        <taxon>Sorbeoconcha</taxon>
        <taxon>Cerithioidea</taxon>
        <taxon>Batillariidae</taxon>
        <taxon>Batillaria</taxon>
    </lineage>
</organism>
<evidence type="ECO:0000256" key="3">
    <source>
        <dbReference type="ARBA" id="ARBA00022771"/>
    </source>
</evidence>
<feature type="domain" description="C2H2-type" evidence="6">
    <location>
        <begin position="185"/>
        <end position="208"/>
    </location>
</feature>
<accession>A0ABD0K229</accession>
<evidence type="ECO:0000313" key="7">
    <source>
        <dbReference type="EMBL" id="KAK7481239.1"/>
    </source>
</evidence>
<feature type="domain" description="C2H2-type" evidence="6">
    <location>
        <begin position="103"/>
        <end position="126"/>
    </location>
</feature>
<dbReference type="AlphaFoldDB" id="A0ABD0K229"/>
<dbReference type="Gene3D" id="3.30.160.60">
    <property type="entry name" value="Classic Zinc Finger"/>
    <property type="match status" value="6"/>
</dbReference>
<dbReference type="SMART" id="SM00355">
    <property type="entry name" value="ZnF_C2H2"/>
    <property type="match status" value="12"/>
</dbReference>
<dbReference type="PANTHER" id="PTHR24409">
    <property type="entry name" value="ZINC FINGER PROTEIN 142"/>
    <property type="match status" value="1"/>
</dbReference>
<dbReference type="EMBL" id="JACVVK020000265">
    <property type="protein sequence ID" value="KAK7481239.1"/>
    <property type="molecule type" value="Genomic_DNA"/>
</dbReference>
<dbReference type="InterPro" id="IPR013087">
    <property type="entry name" value="Znf_C2H2_type"/>
</dbReference>
<keyword evidence="2" id="KW-0677">Repeat</keyword>
<keyword evidence="8" id="KW-1185">Reference proteome</keyword>
<feature type="domain" description="C2H2-type" evidence="6">
    <location>
        <begin position="618"/>
        <end position="645"/>
    </location>
</feature>